<dbReference type="Gene3D" id="3.60.160.10">
    <property type="entry name" value="Mitochondrial biogenesis AIM24"/>
    <property type="match status" value="1"/>
</dbReference>
<dbReference type="eggNOG" id="arCOG01907">
    <property type="taxonomic scope" value="Archaea"/>
</dbReference>
<dbReference type="EMBL" id="CP003321">
    <property type="protein sequence ID" value="AFL66355.1"/>
    <property type="molecule type" value="Genomic_DNA"/>
</dbReference>
<dbReference type="SUPFAM" id="SSF51219">
    <property type="entry name" value="TRAP-like"/>
    <property type="match status" value="1"/>
</dbReference>
<reference evidence="1 2" key="1">
    <citation type="journal article" date="2012" name="J. Bacteriol.">
        <title>Complete Genome Sequence of Desulfurococcus fermentans, a Hyperthermophilic Cellulolytic Crenarchaeon Isolated from a Freshwater Hot Spring in Kamchatka, Russia.</title>
        <authorList>
            <person name="Susanti D."/>
            <person name="Johnson E.F."/>
            <person name="Rodriguez J.R."/>
            <person name="Anderson I."/>
            <person name="Perevalova A.A."/>
            <person name="Kyrpides N."/>
            <person name="Lucas S."/>
            <person name="Han J."/>
            <person name="Lapidus A."/>
            <person name="Cheng J.F."/>
            <person name="Goodwin L."/>
            <person name="Pitluck S."/>
            <person name="Mavrommatis K."/>
            <person name="Peters L."/>
            <person name="Land M.L."/>
            <person name="Hauser L."/>
            <person name="Gopalan V."/>
            <person name="Chan P.P."/>
            <person name="Lowe T.M."/>
            <person name="Atomi H."/>
            <person name="Bonch-Osmolovskaya E.A."/>
            <person name="Woyke T."/>
            <person name="Mukhopadhyay B."/>
        </authorList>
    </citation>
    <scope>NUCLEOTIDE SEQUENCE [LARGE SCALE GENOMIC DNA]</scope>
    <source>
        <strain evidence="1 2">DSM 16532</strain>
    </source>
</reference>
<dbReference type="HOGENOM" id="CLU_040551_4_1_2"/>
<gene>
    <name evidence="1" type="ORF">Desfe_0450</name>
</gene>
<dbReference type="InterPro" id="IPR036983">
    <property type="entry name" value="AIM24_sf"/>
</dbReference>
<protein>
    <submittedName>
        <fullName evidence="1">TIGR00266 family protein</fullName>
    </submittedName>
</protein>
<dbReference type="NCBIfam" id="TIGR00266">
    <property type="entry name" value="TIGR00266 family protein"/>
    <property type="match status" value="1"/>
</dbReference>
<dbReference type="Proteomes" id="UP000006175">
    <property type="component" value="Chromosome"/>
</dbReference>
<accession>I3XQY1</accession>
<dbReference type="PANTHER" id="PTHR43657">
    <property type="entry name" value="TRYPTOPHAN RNA-BINDING ATTENUATOR PROTEIN-LIKE PROTEIN"/>
    <property type="match status" value="1"/>
</dbReference>
<name>I3XQY1_DESAM</name>
<evidence type="ECO:0000313" key="2">
    <source>
        <dbReference type="Proteomes" id="UP000006175"/>
    </source>
</evidence>
<dbReference type="InterPro" id="IPR002838">
    <property type="entry name" value="AIM24"/>
</dbReference>
<dbReference type="AlphaFoldDB" id="I3XQY1"/>
<dbReference type="GeneID" id="13062139"/>
<dbReference type="Pfam" id="PF01987">
    <property type="entry name" value="AIM24"/>
    <property type="match status" value="1"/>
</dbReference>
<dbReference type="RefSeq" id="WP_014767256.1">
    <property type="nucleotide sequence ID" value="NC_018001.1"/>
</dbReference>
<evidence type="ECO:0000313" key="1">
    <source>
        <dbReference type="EMBL" id="AFL66355.1"/>
    </source>
</evidence>
<proteinExistence type="predicted"/>
<dbReference type="KEGG" id="dfd:Desfe_0450"/>
<dbReference type="PANTHER" id="PTHR43657:SF1">
    <property type="entry name" value="ALTERED INHERITANCE OF MITOCHONDRIA PROTEIN 24, MITOCHONDRIAL"/>
    <property type="match status" value="1"/>
</dbReference>
<keyword evidence="2" id="KW-1185">Reference proteome</keyword>
<dbReference type="InterPro" id="IPR016031">
    <property type="entry name" value="Trp_RNA-bd_attenuator-like_dom"/>
</dbReference>
<sequence>MDYKVEKSPAYSILKVSLDPGESITIEAGSYMLHKGNVKIETTTGGVLSAIARAVAGGESLFLDKITALTPSEVWIAPNVPGDIVAIDVDGELIVQDTGYLAHAGGFDIGIAWRGLRGLLAEGELFWLRLTGKGTVFVNSYGAIEELVLKPGEKATIDNFHLVAMEPSVKWSIKTFSGLKSTILGGEGLVVEVEGPGKLWVQTRILPVFAQILSKYIRVK</sequence>
<dbReference type="OrthoDB" id="7592at2157"/>
<organism evidence="1 2">
    <name type="scientific">Desulfurococcus amylolyticus DSM 16532</name>
    <dbReference type="NCBI Taxonomy" id="768672"/>
    <lineage>
        <taxon>Archaea</taxon>
        <taxon>Thermoproteota</taxon>
        <taxon>Thermoprotei</taxon>
        <taxon>Desulfurococcales</taxon>
        <taxon>Desulfurococcaceae</taxon>
        <taxon>Desulfurococcus</taxon>
    </lineage>
</organism>